<gene>
    <name evidence="1" type="ORF">EBM89_08495</name>
</gene>
<dbReference type="Gene3D" id="3.40.50.1000">
    <property type="entry name" value="HAD superfamily/HAD-like"/>
    <property type="match status" value="1"/>
</dbReference>
<organism evidence="1 2">
    <name type="scientific">Cellulomonas triticagri</name>
    <dbReference type="NCBI Taxonomy" id="2483352"/>
    <lineage>
        <taxon>Bacteria</taxon>
        <taxon>Bacillati</taxon>
        <taxon>Actinomycetota</taxon>
        <taxon>Actinomycetes</taxon>
        <taxon>Micrococcales</taxon>
        <taxon>Cellulomonadaceae</taxon>
        <taxon>Cellulomonas</taxon>
    </lineage>
</organism>
<reference evidence="1 2" key="1">
    <citation type="submission" date="2018-10" db="EMBL/GenBank/DDBJ databases">
        <title>Isolation, diversity and antifungal activity of actinobacteria from wheat.</title>
        <authorList>
            <person name="Han C."/>
        </authorList>
    </citation>
    <scope>NUCLEOTIDE SEQUENCE [LARGE SCALE GENOMIC DNA]</scope>
    <source>
        <strain evidence="1 2">NEAU-YY56</strain>
    </source>
</reference>
<dbReference type="GO" id="GO:0000287">
    <property type="term" value="F:magnesium ion binding"/>
    <property type="evidence" value="ECO:0007669"/>
    <property type="project" value="TreeGrafter"/>
</dbReference>
<dbReference type="PANTHER" id="PTHR10000:SF53">
    <property type="entry name" value="5-AMINO-6-(5-PHOSPHO-D-RIBITYLAMINO)URACIL PHOSPHATASE YBJI-RELATED"/>
    <property type="match status" value="1"/>
</dbReference>
<dbReference type="GO" id="GO:0016791">
    <property type="term" value="F:phosphatase activity"/>
    <property type="evidence" value="ECO:0007669"/>
    <property type="project" value="TreeGrafter"/>
</dbReference>
<dbReference type="InterPro" id="IPR023214">
    <property type="entry name" value="HAD_sf"/>
</dbReference>
<dbReference type="SUPFAM" id="SSF56784">
    <property type="entry name" value="HAD-like"/>
    <property type="match status" value="1"/>
</dbReference>
<keyword evidence="1" id="KW-0378">Hydrolase</keyword>
<dbReference type="PANTHER" id="PTHR10000">
    <property type="entry name" value="PHOSPHOSERINE PHOSPHATASE"/>
    <property type="match status" value="1"/>
</dbReference>
<proteinExistence type="predicted"/>
<dbReference type="Proteomes" id="UP000269289">
    <property type="component" value="Unassembled WGS sequence"/>
</dbReference>
<dbReference type="EMBL" id="RFFI01000037">
    <property type="protein sequence ID" value="RMI12489.1"/>
    <property type="molecule type" value="Genomic_DNA"/>
</dbReference>
<dbReference type="OrthoDB" id="3180855at2"/>
<keyword evidence="2" id="KW-1185">Reference proteome</keyword>
<sequence length="261" mass="28198">MDGSLLDPQGRVPDSFWPVLAELERRGIAFCPASGRQYANLRELMGERGADLVYIAENGSYVVQHGETLSTDPLPAAEVPVVVRRVRDLAAAGGDVGMVLCGQRAGYIERGDDAFAEHAHRHYARLEQVDDLTAVDDVVLKIAVFDFGSVEETTAPAFADVAERVRVVVSGQHWIDVMSPDADKGHALRRVQERLGVTPEQTMAFGDYLNDAGMLDAAAFSCAMDNAHPDVRARARYVVPANSRNGVVRTLAATLGVDLPA</sequence>
<evidence type="ECO:0000313" key="1">
    <source>
        <dbReference type="EMBL" id="RMI12489.1"/>
    </source>
</evidence>
<protein>
    <submittedName>
        <fullName evidence="1">HAD family hydrolase</fullName>
    </submittedName>
</protein>
<dbReference type="Gene3D" id="3.30.1240.10">
    <property type="match status" value="1"/>
</dbReference>
<dbReference type="InterPro" id="IPR036412">
    <property type="entry name" value="HAD-like_sf"/>
</dbReference>
<dbReference type="NCBIfam" id="TIGR00099">
    <property type="entry name" value="Cof-subfamily"/>
    <property type="match status" value="1"/>
</dbReference>
<dbReference type="CDD" id="cd07518">
    <property type="entry name" value="HAD_YbiV-Like"/>
    <property type="match status" value="1"/>
</dbReference>
<accession>A0A3M2JG26</accession>
<name>A0A3M2JG26_9CELL</name>
<dbReference type="AlphaFoldDB" id="A0A3M2JG26"/>
<dbReference type="Pfam" id="PF08282">
    <property type="entry name" value="Hydrolase_3"/>
    <property type="match status" value="1"/>
</dbReference>
<dbReference type="GO" id="GO:0005829">
    <property type="term" value="C:cytosol"/>
    <property type="evidence" value="ECO:0007669"/>
    <property type="project" value="TreeGrafter"/>
</dbReference>
<comment type="caution">
    <text evidence="1">The sequence shown here is derived from an EMBL/GenBank/DDBJ whole genome shotgun (WGS) entry which is preliminary data.</text>
</comment>
<evidence type="ECO:0000313" key="2">
    <source>
        <dbReference type="Proteomes" id="UP000269289"/>
    </source>
</evidence>
<dbReference type="InterPro" id="IPR000150">
    <property type="entry name" value="Cof"/>
</dbReference>